<feature type="transmembrane region" description="Helical" evidence="14">
    <location>
        <begin position="364"/>
        <end position="383"/>
    </location>
</feature>
<evidence type="ECO:0000256" key="11">
    <source>
        <dbReference type="ARBA" id="ARBA00038218"/>
    </source>
</evidence>
<proteinExistence type="inferred from homology"/>
<keyword evidence="7 14" id="KW-0812">Transmembrane</keyword>
<keyword evidence="5" id="KW-0762">Sugar transport</keyword>
<evidence type="ECO:0000313" key="15">
    <source>
        <dbReference type="EMBL" id="SHH97330.1"/>
    </source>
</evidence>
<evidence type="ECO:0000256" key="14">
    <source>
        <dbReference type="SAM" id="Phobius"/>
    </source>
</evidence>
<keyword evidence="9 14" id="KW-0472">Membrane</keyword>
<keyword evidence="3" id="KW-0813">Transport</keyword>
<comment type="subcellular location">
    <subcellularLocation>
        <location evidence="1">Cell membrane</location>
        <topology evidence="1">Multi-pass membrane protein</topology>
    </subcellularLocation>
</comment>
<dbReference type="Pfam" id="PF03611">
    <property type="entry name" value="EIIC-GAT"/>
    <property type="match status" value="1"/>
</dbReference>
<protein>
    <recommendedName>
        <fullName evidence="12">Ascorbate-specific PTS system EIIC component</fullName>
    </recommendedName>
    <alternativeName>
        <fullName evidence="13">Ascorbate-specific permease IIC component UlaA</fullName>
    </alternativeName>
</protein>
<keyword evidence="4" id="KW-1003">Cell membrane</keyword>
<dbReference type="EMBL" id="FQXM01000027">
    <property type="protein sequence ID" value="SHH97330.1"/>
    <property type="molecule type" value="Genomic_DNA"/>
</dbReference>
<evidence type="ECO:0000256" key="13">
    <source>
        <dbReference type="ARBA" id="ARBA00042859"/>
    </source>
</evidence>
<evidence type="ECO:0000256" key="5">
    <source>
        <dbReference type="ARBA" id="ARBA00022597"/>
    </source>
</evidence>
<dbReference type="PANTHER" id="PTHR33843:SF4">
    <property type="entry name" value="ASCORBATE-SPECIFIC PTS SYSTEM EIIC COMPONENT"/>
    <property type="match status" value="1"/>
</dbReference>
<feature type="transmembrane region" description="Helical" evidence="14">
    <location>
        <begin position="276"/>
        <end position="300"/>
    </location>
</feature>
<feature type="transmembrane region" description="Helical" evidence="14">
    <location>
        <begin position="130"/>
        <end position="152"/>
    </location>
</feature>
<dbReference type="RefSeq" id="WP_073340095.1">
    <property type="nucleotide sequence ID" value="NZ_FQXM01000027.1"/>
</dbReference>
<dbReference type="PANTHER" id="PTHR33843">
    <property type="entry name" value="ASCORBATE-SPECIFIC PTS SYSTEM EIIC COMPONENT"/>
    <property type="match status" value="1"/>
</dbReference>
<sequence length="478" mass="52309">MLVTLFQEFVSKFLGQPALLLGTVAFIGYLLLGRKPYEAAAGFIKTFVGFKILQVGTGGLVSTFKPIITSLSTKFGIEAFVIDPYFGQTSATEVLNSVDSLQYVGYVMLIAFAWNIFLVAFRKISKIRTLFITGHIMYQQSAVLLWALYWVLEGTGQPVTMFTVIVTGFLMGTYWSVMSNLIIEATQEVTDGAGFTVGHQQMFGAWVAYKLAGKIGNKDESVDNINFPGWLSIFNDNIVANVILMTAFVGTIMIILGKGAFIASEAVPGGYNPNNYWFGTYIFETCAMFAVYITVLLTGVRMFVAELSESFQGISDKLLQGSVPAVDCAVTFGFSPNSPTFGFIFGFFGQLLAIFVLIAMKSPVLIIAGFICLFFDNGTLAVFANKNGGRRAAAIIPFLAGLIQVFGSALVLTVLKGDPNVIGWMGMFDWATLFMGTTLLTKALGIIVPIALIPLLMIIPQLQYKRHKETYFTTMRDK</sequence>
<name>A0A1M5XBY7_9CLOT</name>
<feature type="transmembrane region" description="Helical" evidence="14">
    <location>
        <begin position="341"/>
        <end position="358"/>
    </location>
</feature>
<evidence type="ECO:0000256" key="8">
    <source>
        <dbReference type="ARBA" id="ARBA00022989"/>
    </source>
</evidence>
<comment type="function">
    <text evidence="10">The phosphoenolpyruvate-dependent sugar phosphotransferase system (sugar PTS), a major carbohydrate active transport system, catalyzes the phosphorylation of incoming sugar substrates concomitantly with their translocation across the cell membrane. The enzyme II UlaABC PTS system is involved in ascorbate transport.</text>
</comment>
<dbReference type="InterPro" id="IPR051562">
    <property type="entry name" value="Ascorbate-PTS_EIIC"/>
</dbReference>
<dbReference type="OrthoDB" id="9796178at2"/>
<evidence type="ECO:0000256" key="4">
    <source>
        <dbReference type="ARBA" id="ARBA00022475"/>
    </source>
</evidence>
<dbReference type="InterPro" id="IPR004703">
    <property type="entry name" value="PTS_sugar-sp_permease"/>
</dbReference>
<feature type="transmembrane region" description="Helical" evidence="14">
    <location>
        <begin position="238"/>
        <end position="256"/>
    </location>
</feature>
<keyword evidence="8 14" id="KW-1133">Transmembrane helix</keyword>
<organism evidence="15 16">
    <name type="scientific">Clostridium grantii DSM 8605</name>
    <dbReference type="NCBI Taxonomy" id="1121316"/>
    <lineage>
        <taxon>Bacteria</taxon>
        <taxon>Bacillati</taxon>
        <taxon>Bacillota</taxon>
        <taxon>Clostridia</taxon>
        <taxon>Eubacteriales</taxon>
        <taxon>Clostridiaceae</taxon>
        <taxon>Clostridium</taxon>
    </lineage>
</organism>
<dbReference type="GO" id="GO:0005886">
    <property type="term" value="C:plasma membrane"/>
    <property type="evidence" value="ECO:0007669"/>
    <property type="project" value="UniProtKB-SubCell"/>
</dbReference>
<evidence type="ECO:0000256" key="6">
    <source>
        <dbReference type="ARBA" id="ARBA00022683"/>
    </source>
</evidence>
<dbReference type="AlphaFoldDB" id="A0A1M5XBY7"/>
<keyword evidence="6" id="KW-0598">Phosphotransferase system</keyword>
<feature type="transmembrane region" description="Helical" evidence="14">
    <location>
        <begin position="103"/>
        <end position="121"/>
    </location>
</feature>
<dbReference type="GO" id="GO:0009401">
    <property type="term" value="P:phosphoenolpyruvate-dependent sugar phosphotransferase system"/>
    <property type="evidence" value="ECO:0007669"/>
    <property type="project" value="UniProtKB-KW"/>
</dbReference>
<keyword evidence="16" id="KW-1185">Reference proteome</keyword>
<evidence type="ECO:0000256" key="1">
    <source>
        <dbReference type="ARBA" id="ARBA00004651"/>
    </source>
</evidence>
<comment type="subunit">
    <text evidence="2">Homodimer.</text>
</comment>
<accession>A0A1M5XBY7</accession>
<evidence type="ECO:0000256" key="7">
    <source>
        <dbReference type="ARBA" id="ARBA00022692"/>
    </source>
</evidence>
<feature type="transmembrane region" description="Helical" evidence="14">
    <location>
        <begin position="44"/>
        <end position="64"/>
    </location>
</feature>
<feature type="transmembrane region" description="Helical" evidence="14">
    <location>
        <begin position="13"/>
        <end position="32"/>
    </location>
</feature>
<comment type="similarity">
    <text evidence="11">Belongs to the UlaA family.</text>
</comment>
<feature type="transmembrane region" description="Helical" evidence="14">
    <location>
        <begin position="395"/>
        <end position="415"/>
    </location>
</feature>
<dbReference type="Proteomes" id="UP000184447">
    <property type="component" value="Unassembled WGS sequence"/>
</dbReference>
<reference evidence="15 16" key="1">
    <citation type="submission" date="2016-11" db="EMBL/GenBank/DDBJ databases">
        <authorList>
            <person name="Jaros S."/>
            <person name="Januszkiewicz K."/>
            <person name="Wedrychowicz H."/>
        </authorList>
    </citation>
    <scope>NUCLEOTIDE SEQUENCE [LARGE SCALE GENOMIC DNA]</scope>
    <source>
        <strain evidence="15 16">DSM 8605</strain>
    </source>
</reference>
<evidence type="ECO:0000313" key="16">
    <source>
        <dbReference type="Proteomes" id="UP000184447"/>
    </source>
</evidence>
<feature type="transmembrane region" description="Helical" evidence="14">
    <location>
        <begin position="435"/>
        <end position="459"/>
    </location>
</feature>
<gene>
    <name evidence="15" type="ORF">SAMN02745207_03529</name>
</gene>
<evidence type="ECO:0000256" key="10">
    <source>
        <dbReference type="ARBA" id="ARBA00037387"/>
    </source>
</evidence>
<evidence type="ECO:0000256" key="12">
    <source>
        <dbReference type="ARBA" id="ARBA00039702"/>
    </source>
</evidence>
<dbReference type="STRING" id="1121316.SAMN02745207_03529"/>
<evidence type="ECO:0000256" key="3">
    <source>
        <dbReference type="ARBA" id="ARBA00022448"/>
    </source>
</evidence>
<evidence type="ECO:0000256" key="9">
    <source>
        <dbReference type="ARBA" id="ARBA00023136"/>
    </source>
</evidence>
<evidence type="ECO:0000256" key="2">
    <source>
        <dbReference type="ARBA" id="ARBA00011738"/>
    </source>
</evidence>
<feature type="transmembrane region" description="Helical" evidence="14">
    <location>
        <begin position="158"/>
        <end position="177"/>
    </location>
</feature>